<dbReference type="HOGENOM" id="CLU_025996_0_5_2"/>
<dbReference type="RefSeq" id="WP_023843349.1">
    <property type="nucleotide sequence ID" value="NC_023013.1"/>
</dbReference>
<gene>
    <name evidence="2" type="ORF">HISP_10785</name>
</gene>
<dbReference type="InterPro" id="IPR029044">
    <property type="entry name" value="Nucleotide-diphossugar_trans"/>
</dbReference>
<keyword evidence="3" id="KW-1185">Reference proteome</keyword>
<dbReference type="PANTHER" id="PTHR43685:SF2">
    <property type="entry name" value="GLYCOSYLTRANSFERASE 2-LIKE DOMAIN-CONTAINING PROTEIN"/>
    <property type="match status" value="1"/>
</dbReference>
<dbReference type="InterPro" id="IPR001173">
    <property type="entry name" value="Glyco_trans_2-like"/>
</dbReference>
<protein>
    <recommendedName>
        <fullName evidence="1">Glycosyltransferase 2-like domain-containing protein</fullName>
    </recommendedName>
</protein>
<name>V5TRA8_HALHI</name>
<dbReference type="Pfam" id="PF00535">
    <property type="entry name" value="Glycos_transf_2"/>
    <property type="match status" value="1"/>
</dbReference>
<proteinExistence type="predicted"/>
<evidence type="ECO:0000313" key="2">
    <source>
        <dbReference type="EMBL" id="AHB67507.1"/>
    </source>
</evidence>
<sequence length="310" mass="35507">MPSVSVVIPTIGRIDRLNRALQSVVSQTRTPEEIVVVCKCDKNELTDIIQSVNISTTLIEQSGDGLSNARNEGINASSGSLIAFLDDDDWWKPKKIEQQVQAIHKTDTAFIFTGIKHVDSTRKTINFRIPTGKPDEQEILTWNAVGAPSTVLVKRSCLNAVGGFDETLPSREEWDLYIRLLEKFDCEFIPEPLIVKESHDDTISRDVELIERDWMALFKKHKSKYDERTERQFLSNYHFDLGRMSCKNGDLLKGRNHFKKSIVYTNNPARIPHYVATFFGDRSYALFTDIYRTLRKTKLRLQHSGKLDLS</sequence>
<dbReference type="SUPFAM" id="SSF53448">
    <property type="entry name" value="Nucleotide-diphospho-sugar transferases"/>
    <property type="match status" value="1"/>
</dbReference>
<dbReference type="GeneID" id="23805562"/>
<dbReference type="CDD" id="cd00761">
    <property type="entry name" value="Glyco_tranf_GTA_type"/>
    <property type="match status" value="1"/>
</dbReference>
<dbReference type="PANTHER" id="PTHR43685">
    <property type="entry name" value="GLYCOSYLTRANSFERASE"/>
    <property type="match status" value="1"/>
</dbReference>
<feature type="domain" description="Glycosyltransferase 2-like" evidence="1">
    <location>
        <begin position="5"/>
        <end position="130"/>
    </location>
</feature>
<dbReference type="KEGG" id="hhn:HISP_10785"/>
<evidence type="ECO:0000313" key="3">
    <source>
        <dbReference type="Proteomes" id="UP000018572"/>
    </source>
</evidence>
<dbReference type="Proteomes" id="UP000018572">
    <property type="component" value="Chromosome 1"/>
</dbReference>
<evidence type="ECO:0000259" key="1">
    <source>
        <dbReference type="Pfam" id="PF00535"/>
    </source>
</evidence>
<dbReference type="AlphaFoldDB" id="V5TRA8"/>
<reference evidence="2 3" key="1">
    <citation type="journal article" date="2014" name="Genome Announc.">
        <title>Complete Genome Sequence of the Extremely Halophilic Archaeon Haloarcula hispanica Strain N601.</title>
        <authorList>
            <person name="Ding J.Y."/>
            <person name="Chiang P.W."/>
            <person name="Hong M.J."/>
            <person name="Dyall-Smith M."/>
            <person name="Tang S.L."/>
        </authorList>
    </citation>
    <scope>NUCLEOTIDE SEQUENCE [LARGE SCALE GENOMIC DNA]</scope>
    <source>
        <strain evidence="2 3">N601</strain>
    </source>
</reference>
<accession>V5TRA8</accession>
<dbReference type="Gene3D" id="3.90.550.10">
    <property type="entry name" value="Spore Coat Polysaccharide Biosynthesis Protein SpsA, Chain A"/>
    <property type="match status" value="1"/>
</dbReference>
<dbReference type="InterPro" id="IPR050834">
    <property type="entry name" value="Glycosyltransf_2"/>
</dbReference>
<dbReference type="EMBL" id="CP006884">
    <property type="protein sequence ID" value="AHB67507.1"/>
    <property type="molecule type" value="Genomic_DNA"/>
</dbReference>
<organism evidence="2 3">
    <name type="scientific">Haloarcula hispanica N601</name>
    <dbReference type="NCBI Taxonomy" id="1417673"/>
    <lineage>
        <taxon>Archaea</taxon>
        <taxon>Methanobacteriati</taxon>
        <taxon>Methanobacteriota</taxon>
        <taxon>Stenosarchaea group</taxon>
        <taxon>Halobacteria</taxon>
        <taxon>Halobacteriales</taxon>
        <taxon>Haloarculaceae</taxon>
        <taxon>Haloarcula</taxon>
    </lineage>
</organism>